<name>A0A0F9UDU4_9ZZZZ</name>
<comment type="caution">
    <text evidence="1">The sequence shown here is derived from an EMBL/GenBank/DDBJ whole genome shotgun (WGS) entry which is preliminary data.</text>
</comment>
<gene>
    <name evidence="1" type="ORF">LCGC14_0542510</name>
</gene>
<protein>
    <submittedName>
        <fullName evidence="1">Uncharacterized protein</fullName>
    </submittedName>
</protein>
<sequence>MIETPEKTCNRCKLTKALAEFYKHKLTKDGLLGQCKECVGKACKVYHKTHQTERAASRKIYCLAHKTEKAAYDKIYNAEHRTEQATYHRIWMVEHRTEQAVKGKIYRDEHQAEIMAQKRAYHATLHYYLHNRWRAMVHRCMNPKNQDYNRYGGAGIQCLFTFESFFTHVTEDLGFISVEMLVGLDIHRINDGDYCVGGIDFLTHTEHMALHKVMRKTER</sequence>
<dbReference type="AlphaFoldDB" id="A0A0F9UDU4"/>
<accession>A0A0F9UDU4</accession>
<proteinExistence type="predicted"/>
<reference evidence="1" key="1">
    <citation type="journal article" date="2015" name="Nature">
        <title>Complex archaea that bridge the gap between prokaryotes and eukaryotes.</title>
        <authorList>
            <person name="Spang A."/>
            <person name="Saw J.H."/>
            <person name="Jorgensen S.L."/>
            <person name="Zaremba-Niedzwiedzka K."/>
            <person name="Martijn J."/>
            <person name="Lind A.E."/>
            <person name="van Eijk R."/>
            <person name="Schleper C."/>
            <person name="Guy L."/>
            <person name="Ettema T.J."/>
        </authorList>
    </citation>
    <scope>NUCLEOTIDE SEQUENCE</scope>
</reference>
<organism evidence="1">
    <name type="scientific">marine sediment metagenome</name>
    <dbReference type="NCBI Taxonomy" id="412755"/>
    <lineage>
        <taxon>unclassified sequences</taxon>
        <taxon>metagenomes</taxon>
        <taxon>ecological metagenomes</taxon>
    </lineage>
</organism>
<evidence type="ECO:0000313" key="1">
    <source>
        <dbReference type="EMBL" id="KKN59416.1"/>
    </source>
</evidence>
<dbReference type="EMBL" id="LAZR01000727">
    <property type="protein sequence ID" value="KKN59416.1"/>
    <property type="molecule type" value="Genomic_DNA"/>
</dbReference>